<dbReference type="PATRIC" id="fig|1293598.4.peg.1698"/>
<evidence type="ECO:0000256" key="1">
    <source>
        <dbReference type="SAM" id="MobiDB-lite"/>
    </source>
</evidence>
<dbReference type="RefSeq" id="WP_054777284.1">
    <property type="nucleotide sequence ID" value="NZ_BBBX01000010.1"/>
</dbReference>
<feature type="chain" id="PRO_5006420709" description="WxL domain-containing protein" evidence="2">
    <location>
        <begin position="29"/>
        <end position="269"/>
    </location>
</feature>
<keyword evidence="2" id="KW-0732">Signal</keyword>
<feature type="compositionally biased region" description="Low complexity" evidence="1">
    <location>
        <begin position="98"/>
        <end position="109"/>
    </location>
</feature>
<accession>A0A0R2MTQ7</accession>
<keyword evidence="5" id="KW-1185">Reference proteome</keyword>
<feature type="compositionally biased region" description="Polar residues" evidence="1">
    <location>
        <begin position="110"/>
        <end position="119"/>
    </location>
</feature>
<name>A0A0R2MTQ7_9LACO</name>
<feature type="domain" description="WxL" evidence="3">
    <location>
        <begin position="68"/>
        <end position="262"/>
    </location>
</feature>
<dbReference type="Proteomes" id="UP000050969">
    <property type="component" value="Unassembled WGS sequence"/>
</dbReference>
<dbReference type="OrthoDB" id="2327088at2"/>
<protein>
    <recommendedName>
        <fullName evidence="3">WxL domain-containing protein</fullName>
    </recommendedName>
</protein>
<reference evidence="4 5" key="1">
    <citation type="journal article" date="2015" name="Genome Announc.">
        <title>Expanding the biotechnology potential of lactobacilli through comparative genomics of 213 strains and associated genera.</title>
        <authorList>
            <person name="Sun Z."/>
            <person name="Harris H.M."/>
            <person name="McCann A."/>
            <person name="Guo C."/>
            <person name="Argimon S."/>
            <person name="Zhang W."/>
            <person name="Yang X."/>
            <person name="Jeffery I.B."/>
            <person name="Cooney J.C."/>
            <person name="Kagawa T.F."/>
            <person name="Liu W."/>
            <person name="Song Y."/>
            <person name="Salvetti E."/>
            <person name="Wrobel A."/>
            <person name="Rasinkangas P."/>
            <person name="Parkhill J."/>
            <person name="Rea M.C."/>
            <person name="O'Sullivan O."/>
            <person name="Ritari J."/>
            <person name="Douillard F.P."/>
            <person name="Paul Ross R."/>
            <person name="Yang R."/>
            <person name="Briner A.E."/>
            <person name="Felis G.E."/>
            <person name="de Vos W.M."/>
            <person name="Barrangou R."/>
            <person name="Klaenhammer T.R."/>
            <person name="Caufield P.W."/>
            <person name="Cui Y."/>
            <person name="Zhang H."/>
            <person name="O'Toole P.W."/>
        </authorList>
    </citation>
    <scope>NUCLEOTIDE SEQUENCE [LARGE SCALE GENOMIC DNA]</scope>
    <source>
        <strain evidence="4 5">DSM 24301</strain>
    </source>
</reference>
<gene>
    <name evidence="4" type="ORF">IV56_GL001629</name>
</gene>
<evidence type="ECO:0000259" key="3">
    <source>
        <dbReference type="Pfam" id="PF13731"/>
    </source>
</evidence>
<dbReference type="AlphaFoldDB" id="A0A0R2MTQ7"/>
<evidence type="ECO:0000313" key="5">
    <source>
        <dbReference type="Proteomes" id="UP000050969"/>
    </source>
</evidence>
<dbReference type="STRING" id="1293598.IV56_GL001629"/>
<dbReference type="EMBL" id="JQCE01000042">
    <property type="protein sequence ID" value="KRO16268.1"/>
    <property type="molecule type" value="Genomic_DNA"/>
</dbReference>
<sequence length="269" mass="27407">MRKGIYFATLLSLSAITLLTVSPQLVGAAALNTAGPGKADTNISEATTIGEGFLSADAAPASANSTAEFTVTPGNLTLDRVPDFQFGDIKTSQLVTKSTTTANLNSSSNDAKTGGTSKGKNAFDGNSDGVLQVTDYRGTNAGWVVYGQITPFTVLNPTSIEGSKTAANGSTLTGNLTLKAVTPTAFDGDNAIPTKEVSVITGDKGGQLGSSTAVWQAAVDTGQGQNNVKFGAGTATLTLKRNAHTDAQTYQATLRWTLANVPAAEVPAG</sequence>
<evidence type="ECO:0000313" key="4">
    <source>
        <dbReference type="EMBL" id="KRO16268.1"/>
    </source>
</evidence>
<feature type="signal peptide" evidence="2">
    <location>
        <begin position="1"/>
        <end position="28"/>
    </location>
</feature>
<evidence type="ECO:0000256" key="2">
    <source>
        <dbReference type="SAM" id="SignalP"/>
    </source>
</evidence>
<comment type="caution">
    <text evidence="4">The sequence shown here is derived from an EMBL/GenBank/DDBJ whole genome shotgun (WGS) entry which is preliminary data.</text>
</comment>
<feature type="region of interest" description="Disordered" evidence="1">
    <location>
        <begin position="98"/>
        <end position="126"/>
    </location>
</feature>
<organism evidence="4 5">
    <name type="scientific">Lacticaseibacillus saniviri JCM 17471 = DSM 24301</name>
    <dbReference type="NCBI Taxonomy" id="1293598"/>
    <lineage>
        <taxon>Bacteria</taxon>
        <taxon>Bacillati</taxon>
        <taxon>Bacillota</taxon>
        <taxon>Bacilli</taxon>
        <taxon>Lactobacillales</taxon>
        <taxon>Lactobacillaceae</taxon>
        <taxon>Lacticaseibacillus</taxon>
    </lineage>
</organism>
<dbReference type="InterPro" id="IPR027994">
    <property type="entry name" value="WxL_dom"/>
</dbReference>
<proteinExistence type="predicted"/>
<dbReference type="Pfam" id="PF13731">
    <property type="entry name" value="WxL"/>
    <property type="match status" value="1"/>
</dbReference>